<reference evidence="1" key="1">
    <citation type="journal article" date="2021" name="Proc. Natl. Acad. Sci. U.S.A.">
        <title>A Catalog of Tens of Thousands of Viruses from Human Metagenomes Reveals Hidden Associations with Chronic Diseases.</title>
        <authorList>
            <person name="Tisza M.J."/>
            <person name="Buck C.B."/>
        </authorList>
    </citation>
    <scope>NUCLEOTIDE SEQUENCE</scope>
    <source>
        <strain evidence="1">CtICF6</strain>
    </source>
</reference>
<organism evidence="1">
    <name type="scientific">Siphoviridae sp. ctICF6</name>
    <dbReference type="NCBI Taxonomy" id="2825427"/>
    <lineage>
        <taxon>Viruses</taxon>
        <taxon>Duplodnaviria</taxon>
        <taxon>Heunggongvirae</taxon>
        <taxon>Uroviricota</taxon>
        <taxon>Caudoviricetes</taxon>
    </lineage>
</organism>
<dbReference type="EMBL" id="BK016104">
    <property type="protein sequence ID" value="DAF95182.1"/>
    <property type="molecule type" value="Genomic_DNA"/>
</dbReference>
<accession>A0A8S5ULD4</accession>
<evidence type="ECO:0000313" key="1">
    <source>
        <dbReference type="EMBL" id="DAF95182.1"/>
    </source>
</evidence>
<proteinExistence type="predicted"/>
<sequence length="40" mass="4718">MRHGRTAWGGCDNPPHRTRIGMQLRMPAMRAYHSRMPNIR</sequence>
<name>A0A8S5ULD4_9CAUD</name>
<protein>
    <submittedName>
        <fullName evidence="1">Uncharacterized protein</fullName>
    </submittedName>
</protein>